<evidence type="ECO:0000256" key="2">
    <source>
        <dbReference type="SAM" id="MobiDB-lite"/>
    </source>
</evidence>
<keyword evidence="4" id="KW-1185">Reference proteome</keyword>
<feature type="region of interest" description="Disordered" evidence="2">
    <location>
        <begin position="175"/>
        <end position="194"/>
    </location>
</feature>
<dbReference type="EMBL" id="ABCS01000001">
    <property type="protein sequence ID" value="EDM81959.1"/>
    <property type="molecule type" value="Genomic_DNA"/>
</dbReference>
<evidence type="ECO:0000256" key="1">
    <source>
        <dbReference type="SAM" id="Coils"/>
    </source>
</evidence>
<dbReference type="Proteomes" id="UP000005801">
    <property type="component" value="Unassembled WGS sequence"/>
</dbReference>
<feature type="compositionally biased region" description="Gly residues" evidence="2">
    <location>
        <begin position="29"/>
        <end position="38"/>
    </location>
</feature>
<feature type="compositionally biased region" description="Basic and acidic residues" evidence="2">
    <location>
        <begin position="44"/>
        <end position="53"/>
    </location>
</feature>
<sequence length="781" mass="80121">MRPQAQAQPGRLAQQVLDEGALEVEQPGRPGGRGGVGLDAGDEQAVRPEHVPDPEGLAAAVAVVELDPALVDDPHPARGLAGLEQALARREVAPAQAAAELGEGVELEGAKQGLEALAEEAEVARGDAAHERDELGPRGVVGFVEGVMLELEEHHRGDRDGPSAARARVAAELPEGAEQAQLADAAPGVHAAQPDRSARALTLVDDVEAAAEHEHQRARGGALVEQGLAGVDLPHPAAGAQLVHERVGDPAEVGELAQRGGVDHGEGLEGGSRGALVELVSCGRVGLEVWRVGVDRRRPGSAVVAQRDPRRLVQVAVAEQQVVVEQGVDALEADRAADVPGLPAALLGEHAPRRPGADALGREAREVGPVDGLEALERAVAHGAQVPVEAGVEVLGRAGVPVPGVLGDDQLVAPDELAALGVQAVGARAQPVADPVHVRAQAPREVDDRRVAEGPLGAADQGHAKARAHGHRGQLALRGRGRVDDVGEAGVGDGAEGRVGVDRVAEAVAADEAQAVRALDGALEPDQARAQAHLDVRLPRELGPQVRVAGLEQLGEGALLVDEGLDDLPQKARRVPDQAVVGGDALEGAVALGGLADGEQRDEGAQVVGREQVLEAAGEGGQPAGVGLIGELVAQLPEDRAVQPVVADHRGEQAGPPEGGRGERLLGAQSGGDPLVDPAKLAVAEVLEDHALARVDVDPAPDLEAVGELDQLLVDRREVAGPELVDHVRGAERAGLAADAIAGLEHADVSVASRPQQRRHVDAGWPRADDGDAAVSIELAR</sequence>
<reference evidence="3 4" key="1">
    <citation type="submission" date="2007-06" db="EMBL/GenBank/DDBJ databases">
        <authorList>
            <person name="Shimkets L."/>
            <person name="Ferriera S."/>
            <person name="Johnson J."/>
            <person name="Kravitz S."/>
            <person name="Beeson K."/>
            <person name="Sutton G."/>
            <person name="Rogers Y.-H."/>
            <person name="Friedman R."/>
            <person name="Frazier M."/>
            <person name="Venter J.C."/>
        </authorList>
    </citation>
    <scope>NUCLEOTIDE SEQUENCE [LARGE SCALE GENOMIC DNA]</scope>
    <source>
        <strain evidence="3 4">SIR-1</strain>
    </source>
</reference>
<dbReference type="AlphaFoldDB" id="A6FXD5"/>
<dbReference type="STRING" id="391625.PPSIR1_05813"/>
<feature type="region of interest" description="Disordered" evidence="2">
    <location>
        <begin position="23"/>
        <end position="53"/>
    </location>
</feature>
<organism evidence="3 4">
    <name type="scientific">Plesiocystis pacifica SIR-1</name>
    <dbReference type="NCBI Taxonomy" id="391625"/>
    <lineage>
        <taxon>Bacteria</taxon>
        <taxon>Pseudomonadati</taxon>
        <taxon>Myxococcota</taxon>
        <taxon>Polyangia</taxon>
        <taxon>Nannocystales</taxon>
        <taxon>Nannocystaceae</taxon>
        <taxon>Plesiocystis</taxon>
    </lineage>
</organism>
<comment type="caution">
    <text evidence="3">The sequence shown here is derived from an EMBL/GenBank/DDBJ whole genome shotgun (WGS) entry which is preliminary data.</text>
</comment>
<evidence type="ECO:0000313" key="4">
    <source>
        <dbReference type="Proteomes" id="UP000005801"/>
    </source>
</evidence>
<protein>
    <submittedName>
        <fullName evidence="3">Uncharacterized protein</fullName>
    </submittedName>
</protein>
<keyword evidence="1" id="KW-0175">Coiled coil</keyword>
<name>A6FXD5_9BACT</name>
<proteinExistence type="predicted"/>
<gene>
    <name evidence="3" type="ORF">PPSIR1_05813</name>
</gene>
<accession>A6FXD5</accession>
<feature type="coiled-coil region" evidence="1">
    <location>
        <begin position="107"/>
        <end position="134"/>
    </location>
</feature>
<evidence type="ECO:0000313" key="3">
    <source>
        <dbReference type="EMBL" id="EDM81959.1"/>
    </source>
</evidence>